<reference evidence="2 3" key="1">
    <citation type="submission" date="2024-10" db="EMBL/GenBank/DDBJ databases">
        <title>Updated reference genomes for cyclostephanoid diatoms.</title>
        <authorList>
            <person name="Roberts W.R."/>
            <person name="Alverson A.J."/>
        </authorList>
    </citation>
    <scope>NUCLEOTIDE SEQUENCE [LARGE SCALE GENOMIC DNA]</scope>
    <source>
        <strain evidence="2 3">AJA232-27</strain>
    </source>
</reference>
<proteinExistence type="predicted"/>
<feature type="region of interest" description="Disordered" evidence="1">
    <location>
        <begin position="367"/>
        <end position="395"/>
    </location>
</feature>
<gene>
    <name evidence="2" type="ORF">ACHAWU_010171</name>
</gene>
<feature type="compositionally biased region" description="Polar residues" evidence="1">
    <location>
        <begin position="256"/>
        <end position="271"/>
    </location>
</feature>
<dbReference type="AlphaFoldDB" id="A0ABD3M0I9"/>
<feature type="compositionally biased region" description="Polar residues" evidence="1">
    <location>
        <begin position="281"/>
        <end position="301"/>
    </location>
</feature>
<protein>
    <submittedName>
        <fullName evidence="2">Uncharacterized protein</fullName>
    </submittedName>
</protein>
<organism evidence="2 3">
    <name type="scientific">Discostella pseudostelligera</name>
    <dbReference type="NCBI Taxonomy" id="259834"/>
    <lineage>
        <taxon>Eukaryota</taxon>
        <taxon>Sar</taxon>
        <taxon>Stramenopiles</taxon>
        <taxon>Ochrophyta</taxon>
        <taxon>Bacillariophyta</taxon>
        <taxon>Coscinodiscophyceae</taxon>
        <taxon>Thalassiosirophycidae</taxon>
        <taxon>Stephanodiscales</taxon>
        <taxon>Stephanodiscaceae</taxon>
        <taxon>Discostella</taxon>
    </lineage>
</organism>
<evidence type="ECO:0000313" key="2">
    <source>
        <dbReference type="EMBL" id="KAL3757539.1"/>
    </source>
</evidence>
<dbReference type="EMBL" id="JALLBG020000263">
    <property type="protein sequence ID" value="KAL3757539.1"/>
    <property type="molecule type" value="Genomic_DNA"/>
</dbReference>
<feature type="compositionally biased region" description="Basic and acidic residues" evidence="1">
    <location>
        <begin position="382"/>
        <end position="391"/>
    </location>
</feature>
<evidence type="ECO:0000256" key="1">
    <source>
        <dbReference type="SAM" id="MobiDB-lite"/>
    </source>
</evidence>
<name>A0ABD3M0I9_9STRA</name>
<feature type="compositionally biased region" description="Low complexity" evidence="1">
    <location>
        <begin position="39"/>
        <end position="52"/>
    </location>
</feature>
<accession>A0ABD3M0I9</accession>
<feature type="compositionally biased region" description="Basic and acidic residues" evidence="1">
    <location>
        <begin position="645"/>
        <end position="662"/>
    </location>
</feature>
<feature type="compositionally biased region" description="Polar residues" evidence="1">
    <location>
        <begin position="367"/>
        <end position="379"/>
    </location>
</feature>
<evidence type="ECO:0000313" key="3">
    <source>
        <dbReference type="Proteomes" id="UP001530293"/>
    </source>
</evidence>
<feature type="region of interest" description="Disordered" evidence="1">
    <location>
        <begin position="217"/>
        <end position="301"/>
    </location>
</feature>
<sequence>MTTDENEFHIGFMDSILGRAKKVLFPDAVDEGVGVGVGMESASPSSSSIANPNERRKPKSRARLAASTSMLANIASDVTESTGSGALKVRTGAVGAGKVNKLTKNSGKRGNTSKLDSLAMAFSINADSDAQSDRVSGIEMRQSKGVSYAKDCRQQHVVMKGDNVKKQARQPLKSLSANALSRESGPNSNFPVVSLKSKSASNCSDIDNPFTLSMATKNNGKVRRRGRCNNISFESNESSKERSKRYTGPSSLMMIPSSTQKVQRPTTSSSDAMRRQKPVSRRTTNNNKCVGNRLPPSSNRPSLENIISAENVNDTTLASALDGVSIGEGQTTCSTPHSIRHRNRLGSITSPPSFLHRLSKLSNPNFFQDHSPLPDSNPNLRKRFDGKKTPDNKSGVLMLTSPLASEATMSFSPFASEEEGNDATMNSSKVDEDQDFICRTSSATDIKSPIISGVVVSNEVPSISGQQGPDTNDIKAPLVGLEVAGTLETSSPHSIKSVGEMETNPAGSVIAPCCSNEDRHAELAEPITSTDCVLSNEPPPSNDQNAKSKPNGTTKRKPPTRPRVTKKNGDEVTSVEVRKSSRNSKPTDRLTVASWNNKKKPVRSKNTEPKDEEVITSKEKRMVRSGKGGSVNKGSTKKEKPKARSGKDGLVDKGSTEKEKPKARSGSKAKGDEDVEDGADWESYQSYIQSLLTRNCKPSQN</sequence>
<feature type="compositionally biased region" description="Basic residues" evidence="1">
    <location>
        <begin position="554"/>
        <end position="566"/>
    </location>
</feature>
<feature type="region of interest" description="Disordered" evidence="1">
    <location>
        <begin position="531"/>
        <end position="681"/>
    </location>
</feature>
<feature type="region of interest" description="Disordered" evidence="1">
    <location>
        <begin position="39"/>
        <end position="60"/>
    </location>
</feature>
<comment type="caution">
    <text evidence="2">The sequence shown here is derived from an EMBL/GenBank/DDBJ whole genome shotgun (WGS) entry which is preliminary data.</text>
</comment>
<feature type="compositionally biased region" description="Polar residues" evidence="1">
    <location>
        <begin position="542"/>
        <end position="553"/>
    </location>
</feature>
<feature type="compositionally biased region" description="Basic and acidic residues" evidence="1">
    <location>
        <begin position="605"/>
        <end position="622"/>
    </location>
</feature>
<keyword evidence="3" id="KW-1185">Reference proteome</keyword>
<dbReference type="Proteomes" id="UP001530293">
    <property type="component" value="Unassembled WGS sequence"/>
</dbReference>